<proteinExistence type="predicted"/>
<dbReference type="Proteomes" id="UP001187192">
    <property type="component" value="Unassembled WGS sequence"/>
</dbReference>
<dbReference type="EMBL" id="BTGU01000004">
    <property type="protein sequence ID" value="GMN33587.1"/>
    <property type="molecule type" value="Genomic_DNA"/>
</dbReference>
<keyword evidence="3" id="KW-1185">Reference proteome</keyword>
<dbReference type="AlphaFoldDB" id="A0AA87ZH68"/>
<evidence type="ECO:0000313" key="3">
    <source>
        <dbReference type="Proteomes" id="UP001187192"/>
    </source>
</evidence>
<feature type="transmembrane region" description="Helical" evidence="1">
    <location>
        <begin position="91"/>
        <end position="124"/>
    </location>
</feature>
<name>A0AA87ZH68_FICCA</name>
<evidence type="ECO:0000313" key="2">
    <source>
        <dbReference type="EMBL" id="GMN33587.1"/>
    </source>
</evidence>
<evidence type="ECO:0000256" key="1">
    <source>
        <dbReference type="SAM" id="Phobius"/>
    </source>
</evidence>
<keyword evidence="1" id="KW-0812">Transmembrane</keyword>
<protein>
    <submittedName>
        <fullName evidence="2">Uncharacterized protein</fullName>
    </submittedName>
</protein>
<accession>A0AA87ZH68</accession>
<keyword evidence="1" id="KW-0472">Membrane</keyword>
<comment type="caution">
    <text evidence="2">The sequence shown here is derived from an EMBL/GenBank/DDBJ whole genome shotgun (WGS) entry which is preliminary data.</text>
</comment>
<gene>
    <name evidence="2" type="ORF">TIFTF001_004246</name>
</gene>
<sequence length="127" mass="14011">MVDLEELQPRGLKTLPSVGLEKVAGDICKWLIAVGRGLVAKFGVTSAWPREISGYPEAPREGAKTGRGTHVPTGSSITILHQFASFRFVKLLVYVCCFSTIVFYYLLHVGCLLVIMTLIFHVVIGFR</sequence>
<keyword evidence="1" id="KW-1133">Transmembrane helix</keyword>
<organism evidence="2 3">
    <name type="scientific">Ficus carica</name>
    <name type="common">Common fig</name>
    <dbReference type="NCBI Taxonomy" id="3494"/>
    <lineage>
        <taxon>Eukaryota</taxon>
        <taxon>Viridiplantae</taxon>
        <taxon>Streptophyta</taxon>
        <taxon>Embryophyta</taxon>
        <taxon>Tracheophyta</taxon>
        <taxon>Spermatophyta</taxon>
        <taxon>Magnoliopsida</taxon>
        <taxon>eudicotyledons</taxon>
        <taxon>Gunneridae</taxon>
        <taxon>Pentapetalae</taxon>
        <taxon>rosids</taxon>
        <taxon>fabids</taxon>
        <taxon>Rosales</taxon>
        <taxon>Moraceae</taxon>
        <taxon>Ficeae</taxon>
        <taxon>Ficus</taxon>
    </lineage>
</organism>
<reference evidence="2" key="1">
    <citation type="submission" date="2023-07" db="EMBL/GenBank/DDBJ databases">
        <title>draft genome sequence of fig (Ficus carica).</title>
        <authorList>
            <person name="Takahashi T."/>
            <person name="Nishimura K."/>
        </authorList>
    </citation>
    <scope>NUCLEOTIDE SEQUENCE</scope>
</reference>